<dbReference type="AlphaFoldDB" id="A0A7M7GK02"/>
<organism evidence="10 11">
    <name type="scientific">Strongylocentrotus purpuratus</name>
    <name type="common">Purple sea urchin</name>
    <dbReference type="NCBI Taxonomy" id="7668"/>
    <lineage>
        <taxon>Eukaryota</taxon>
        <taxon>Metazoa</taxon>
        <taxon>Echinodermata</taxon>
        <taxon>Eleutherozoa</taxon>
        <taxon>Echinozoa</taxon>
        <taxon>Echinoidea</taxon>
        <taxon>Euechinoidea</taxon>
        <taxon>Echinacea</taxon>
        <taxon>Camarodonta</taxon>
        <taxon>Echinidea</taxon>
        <taxon>Strongylocentrotidae</taxon>
        <taxon>Strongylocentrotus</taxon>
    </lineage>
</organism>
<protein>
    <recommendedName>
        <fullName evidence="9">G-protein coupled receptors family 1 profile domain-containing protein</fullName>
    </recommendedName>
</protein>
<keyword evidence="5" id="KW-0675">Receptor</keyword>
<dbReference type="OrthoDB" id="9990906at2759"/>
<feature type="transmembrane region" description="Helical" evidence="7">
    <location>
        <begin position="318"/>
        <end position="343"/>
    </location>
</feature>
<evidence type="ECO:0000256" key="8">
    <source>
        <dbReference type="SAM" id="SignalP"/>
    </source>
</evidence>
<dbReference type="PROSITE" id="PS50262">
    <property type="entry name" value="G_PROTEIN_RECEP_F1_2"/>
    <property type="match status" value="1"/>
</dbReference>
<feature type="signal peptide" evidence="8">
    <location>
        <begin position="1"/>
        <end position="27"/>
    </location>
</feature>
<feature type="transmembrane region" description="Helical" evidence="7">
    <location>
        <begin position="383"/>
        <end position="406"/>
    </location>
</feature>
<dbReference type="PANTHER" id="PTHR45698:SF1">
    <property type="entry name" value="TRACE AMINE-ASSOCIATED RECEPTOR 13C-LIKE"/>
    <property type="match status" value="1"/>
</dbReference>
<dbReference type="RefSeq" id="XP_003724554.1">
    <property type="nucleotide sequence ID" value="XM_003724506.3"/>
</dbReference>
<accession>A0A7M7GK02</accession>
<evidence type="ECO:0000256" key="5">
    <source>
        <dbReference type="RuleBase" id="RU000688"/>
    </source>
</evidence>
<comment type="similarity">
    <text evidence="5">Belongs to the G-protein coupled receptor 1 family.</text>
</comment>
<dbReference type="GO" id="GO:0004930">
    <property type="term" value="F:G protein-coupled receptor activity"/>
    <property type="evidence" value="ECO:0007669"/>
    <property type="project" value="UniProtKB-KW"/>
</dbReference>
<feature type="transmembrane region" description="Helical" evidence="7">
    <location>
        <begin position="193"/>
        <end position="212"/>
    </location>
</feature>
<dbReference type="PRINTS" id="PR00237">
    <property type="entry name" value="GPCRRHODOPSN"/>
</dbReference>
<evidence type="ECO:0000259" key="9">
    <source>
        <dbReference type="PROSITE" id="PS50262"/>
    </source>
</evidence>
<evidence type="ECO:0000313" key="11">
    <source>
        <dbReference type="Proteomes" id="UP000007110"/>
    </source>
</evidence>
<keyword evidence="5" id="KW-0297">G-protein coupled receptor</keyword>
<feature type="transmembrane region" description="Helical" evidence="7">
    <location>
        <begin position="418"/>
        <end position="437"/>
    </location>
</feature>
<dbReference type="GO" id="GO:0016020">
    <property type="term" value="C:membrane"/>
    <property type="evidence" value="ECO:0007669"/>
    <property type="project" value="UniProtKB-SubCell"/>
</dbReference>
<evidence type="ECO:0000256" key="3">
    <source>
        <dbReference type="ARBA" id="ARBA00022989"/>
    </source>
</evidence>
<evidence type="ECO:0000256" key="7">
    <source>
        <dbReference type="SAM" id="Phobius"/>
    </source>
</evidence>
<dbReference type="SUPFAM" id="SSF81321">
    <property type="entry name" value="Family A G protein-coupled receptor-like"/>
    <property type="match status" value="1"/>
</dbReference>
<keyword evidence="5" id="KW-0807">Transducer</keyword>
<evidence type="ECO:0000256" key="1">
    <source>
        <dbReference type="ARBA" id="ARBA00004370"/>
    </source>
</evidence>
<dbReference type="EnsemblMetazoa" id="XM_003724506">
    <property type="protein sequence ID" value="XP_003724554"/>
    <property type="gene ID" value="LOC100891457"/>
</dbReference>
<dbReference type="Pfam" id="PF00001">
    <property type="entry name" value="7tm_1"/>
    <property type="match status" value="1"/>
</dbReference>
<feature type="region of interest" description="Disordered" evidence="6">
    <location>
        <begin position="457"/>
        <end position="479"/>
    </location>
</feature>
<comment type="subcellular location">
    <subcellularLocation>
        <location evidence="1">Membrane</location>
    </subcellularLocation>
</comment>
<keyword evidence="3 7" id="KW-1133">Transmembrane helix</keyword>
<dbReference type="PANTHER" id="PTHR45698">
    <property type="entry name" value="TRACE AMINE-ASSOCIATED RECEPTOR 19N-RELATED"/>
    <property type="match status" value="1"/>
</dbReference>
<dbReference type="Gene3D" id="1.20.1070.10">
    <property type="entry name" value="Rhodopsin 7-helix transmembrane proteins"/>
    <property type="match status" value="1"/>
</dbReference>
<keyword evidence="4 7" id="KW-0472">Membrane</keyword>
<evidence type="ECO:0000313" key="10">
    <source>
        <dbReference type="EnsemblMetazoa" id="XP_003724554"/>
    </source>
</evidence>
<dbReference type="KEGG" id="spu:100891457"/>
<feature type="compositionally biased region" description="Polar residues" evidence="6">
    <location>
        <begin position="32"/>
        <end position="42"/>
    </location>
</feature>
<sequence>MPPPESATTGAFMALLVFSGMIRTAFTQTATNHDLTTPTTHDNGPPTSFTSPNTFTTIREKGTTESDSATSPGDGVTEITLYTSGELLHTNGEEDGALNTAPSGTSAGSAITSVHWSSDGMTSENLSSAFNFSTEITDFGSGGSESEWLWKSLTWKWDIILQLLSATVGILGNLLVILVIFSRRRLSGRTTDILIGNLAVADFVTSFAIVPYPTPSRAPDSWQGMLWCLVMFQNLPLWLPVTASSYILMAMSVERYIAVVYPLQFSCMVTVRRVNIAVGLIWCLALLSLLFGFFVTGIDDTYGYCTLTVTTRQGLTAIGYYWFCLRIVVPVATMLITQSLIALELHRQSKNFQGNTFRGKTSSTDTSFHVVARNRVLIIMLEIIIIYIVCWLPNQVAFLGVIVGFIEWSEYIGTPLHRVLTILGFFNSCLNPFIYAAQNPQFRVATKELFTGKTNTNSPVFSGNKPDSSVRKTGSTSVI</sequence>
<reference evidence="10" key="2">
    <citation type="submission" date="2021-01" db="UniProtKB">
        <authorList>
            <consortium name="EnsemblMetazoa"/>
        </authorList>
    </citation>
    <scope>IDENTIFICATION</scope>
</reference>
<dbReference type="CDD" id="cd00637">
    <property type="entry name" value="7tm_classA_rhodopsin-like"/>
    <property type="match status" value="1"/>
</dbReference>
<name>A0A7M7GK02_STRPU</name>
<dbReference type="OMA" id="FIEWSEY"/>
<feature type="chain" id="PRO_5029661363" description="G-protein coupled receptors family 1 profile domain-containing protein" evidence="8">
    <location>
        <begin position="28"/>
        <end position="479"/>
    </location>
</feature>
<feature type="transmembrane region" description="Helical" evidence="7">
    <location>
        <begin position="159"/>
        <end position="181"/>
    </location>
</feature>
<feature type="compositionally biased region" description="Low complexity" evidence="6">
    <location>
        <begin position="45"/>
        <end position="54"/>
    </location>
</feature>
<dbReference type="FunCoup" id="A0A7M7GK02">
    <property type="interactions" value="801"/>
</dbReference>
<dbReference type="Proteomes" id="UP000007110">
    <property type="component" value="Unassembled WGS sequence"/>
</dbReference>
<feature type="region of interest" description="Disordered" evidence="6">
    <location>
        <begin position="32"/>
        <end position="54"/>
    </location>
</feature>
<dbReference type="InParanoid" id="A0A7M7GK02"/>
<proteinExistence type="inferred from homology"/>
<keyword evidence="2 5" id="KW-0812">Transmembrane</keyword>
<evidence type="ECO:0000256" key="4">
    <source>
        <dbReference type="ARBA" id="ARBA00023136"/>
    </source>
</evidence>
<dbReference type="InterPro" id="IPR017452">
    <property type="entry name" value="GPCR_Rhodpsn_7TM"/>
</dbReference>
<keyword evidence="8" id="KW-0732">Signal</keyword>
<dbReference type="InterPro" id="IPR000276">
    <property type="entry name" value="GPCR_Rhodpsn"/>
</dbReference>
<reference evidence="11" key="1">
    <citation type="submission" date="2015-02" db="EMBL/GenBank/DDBJ databases">
        <title>Genome sequencing for Strongylocentrotus purpuratus.</title>
        <authorList>
            <person name="Murali S."/>
            <person name="Liu Y."/>
            <person name="Vee V."/>
            <person name="English A."/>
            <person name="Wang M."/>
            <person name="Skinner E."/>
            <person name="Han Y."/>
            <person name="Muzny D.M."/>
            <person name="Worley K.C."/>
            <person name="Gibbs R.A."/>
        </authorList>
    </citation>
    <scope>NUCLEOTIDE SEQUENCE</scope>
</reference>
<dbReference type="SMART" id="SM01381">
    <property type="entry name" value="7TM_GPCR_Srsx"/>
    <property type="match status" value="1"/>
</dbReference>
<keyword evidence="11" id="KW-1185">Reference proteome</keyword>
<evidence type="ECO:0000256" key="2">
    <source>
        <dbReference type="ARBA" id="ARBA00022692"/>
    </source>
</evidence>
<evidence type="ECO:0000256" key="6">
    <source>
        <dbReference type="SAM" id="MobiDB-lite"/>
    </source>
</evidence>
<feature type="transmembrane region" description="Helical" evidence="7">
    <location>
        <begin position="224"/>
        <end position="253"/>
    </location>
</feature>
<dbReference type="PROSITE" id="PS00237">
    <property type="entry name" value="G_PROTEIN_RECEP_F1_1"/>
    <property type="match status" value="1"/>
</dbReference>
<feature type="domain" description="G-protein coupled receptors family 1 profile" evidence="9">
    <location>
        <begin position="172"/>
        <end position="435"/>
    </location>
</feature>
<dbReference type="GeneID" id="100891457"/>
<feature type="transmembrane region" description="Helical" evidence="7">
    <location>
        <begin position="274"/>
        <end position="298"/>
    </location>
</feature>